<feature type="region of interest" description="Disordered" evidence="1">
    <location>
        <begin position="193"/>
        <end position="212"/>
    </location>
</feature>
<dbReference type="Proteomes" id="UP000007844">
    <property type="component" value="Chromosome"/>
</dbReference>
<dbReference type="eggNOG" id="COG4675">
    <property type="taxonomic scope" value="Bacteria"/>
</dbReference>
<dbReference type="EMBL" id="CP003221">
    <property type="protein sequence ID" value="EGJ50846.1"/>
    <property type="molecule type" value="Genomic_DNA"/>
</dbReference>
<dbReference type="RefSeq" id="WP_014260541.1">
    <property type="nucleotide sequence ID" value="NC_016629.1"/>
</dbReference>
<name>F3YZ90_DESAF</name>
<proteinExistence type="predicted"/>
<reference evidence="2 3" key="1">
    <citation type="journal article" date="2011" name="J. Bacteriol.">
        <title>Genome sequence of the mercury-methylating and pleomorphic Desulfovibrio africanus Strain Walvis Bay.</title>
        <authorList>
            <person name="Brown S.D."/>
            <person name="Wall J.D."/>
            <person name="Kucken A.M."/>
            <person name="Gilmour C.C."/>
            <person name="Podar M."/>
            <person name="Brandt C.C."/>
            <person name="Teshima H."/>
            <person name="Detter J.C."/>
            <person name="Han C.S."/>
            <person name="Land M.L."/>
            <person name="Lucas S."/>
            <person name="Han J."/>
            <person name="Pennacchio L."/>
            <person name="Nolan M."/>
            <person name="Pitluck S."/>
            <person name="Woyke T."/>
            <person name="Goodwin L."/>
            <person name="Palumbo A.V."/>
            <person name="Elias D.A."/>
        </authorList>
    </citation>
    <scope>NUCLEOTIDE SEQUENCE [LARGE SCALE GENOMIC DNA]</scope>
    <source>
        <strain evidence="2 3">Walvis Bay</strain>
    </source>
</reference>
<dbReference type="SUPFAM" id="SSF88874">
    <property type="entry name" value="Receptor-binding domain of short tail fibre protein gp12"/>
    <property type="match status" value="1"/>
</dbReference>
<organism evidence="2 3">
    <name type="scientific">Desulfocurvibacter africanus subsp. africanus str. Walvis Bay</name>
    <dbReference type="NCBI Taxonomy" id="690850"/>
    <lineage>
        <taxon>Bacteria</taxon>
        <taxon>Pseudomonadati</taxon>
        <taxon>Thermodesulfobacteriota</taxon>
        <taxon>Desulfovibrionia</taxon>
        <taxon>Desulfovibrionales</taxon>
        <taxon>Desulfovibrionaceae</taxon>
        <taxon>Desulfocurvibacter</taxon>
    </lineage>
</organism>
<dbReference type="STRING" id="690850.Desaf_2524"/>
<dbReference type="AlphaFoldDB" id="F3YZ90"/>
<dbReference type="HOGENOM" id="CLU_1127627_0_0_7"/>
<feature type="region of interest" description="Disordered" evidence="1">
    <location>
        <begin position="12"/>
        <end position="43"/>
    </location>
</feature>
<dbReference type="CDD" id="cd22641">
    <property type="entry name" value="C24-like"/>
    <property type="match status" value="1"/>
</dbReference>
<evidence type="ECO:0000313" key="2">
    <source>
        <dbReference type="EMBL" id="EGJ50846.1"/>
    </source>
</evidence>
<keyword evidence="3" id="KW-1185">Reference proteome</keyword>
<accession>F3YZ90</accession>
<sequence>MKGLLERFGLRSRSRDAEQSTSRRSLGLRLDSGGRPASLDEQARSVEVVAATETDEGERAFRKVREGHLTDFSASYRVFSYRKLAENETAGLGCRTWSGLKLLAVEVAAREDHEADATAHGSMPTGGIIMWSGAIDAVPQGWALCDGQNGTPDLRGRFIVGAGGSYAVCSTGGSLVTQVKTLTTAQMPSHGHTCAASAQDHEGSGSFGGNSTGRAFNLGTDASGSGQGHSHDYAPPYYALCFIMKL</sequence>
<protein>
    <submittedName>
        <fullName evidence="2">Tail Collar domain protein</fullName>
    </submittedName>
</protein>
<evidence type="ECO:0000313" key="3">
    <source>
        <dbReference type="Proteomes" id="UP000007844"/>
    </source>
</evidence>
<evidence type="ECO:0000256" key="1">
    <source>
        <dbReference type="SAM" id="MobiDB-lite"/>
    </source>
</evidence>
<dbReference type="KEGG" id="daf:Desaf_2524"/>
<gene>
    <name evidence="2" type="ORF">Desaf_2524</name>
</gene>